<evidence type="ECO:0000313" key="6">
    <source>
        <dbReference type="EMBL" id="GEA80023.1"/>
    </source>
</evidence>
<dbReference type="InterPro" id="IPR035956">
    <property type="entry name" value="RimP_N_sf"/>
</dbReference>
<evidence type="ECO:0000313" key="7">
    <source>
        <dbReference type="Proteomes" id="UP000315842"/>
    </source>
</evidence>
<proteinExistence type="inferred from homology"/>
<dbReference type="EMBL" id="BJLP01000005">
    <property type="protein sequence ID" value="GEA80023.1"/>
    <property type="molecule type" value="Genomic_DNA"/>
</dbReference>
<dbReference type="PANTHER" id="PTHR33867">
    <property type="entry name" value="RIBOSOME MATURATION FACTOR RIMP"/>
    <property type="match status" value="1"/>
</dbReference>
<accession>A0A4Y3K7M8</accession>
<keyword evidence="7" id="KW-1185">Reference proteome</keyword>
<feature type="domain" description="Ribosome maturation factor RimP C-terminal" evidence="5">
    <location>
        <begin position="166"/>
        <end position="238"/>
    </location>
</feature>
<comment type="subcellular location">
    <subcellularLocation>
        <location evidence="3">Cytoplasm</location>
    </subcellularLocation>
</comment>
<evidence type="ECO:0000256" key="2">
    <source>
        <dbReference type="ARBA" id="ARBA00022517"/>
    </source>
</evidence>
<evidence type="ECO:0000256" key="3">
    <source>
        <dbReference type="HAMAP-Rule" id="MF_01077"/>
    </source>
</evidence>
<keyword evidence="1 3" id="KW-0963">Cytoplasm</keyword>
<dbReference type="InterPro" id="IPR003728">
    <property type="entry name" value="Ribosome_maturation_RimP"/>
</dbReference>
<dbReference type="Pfam" id="PF17384">
    <property type="entry name" value="DUF150_C"/>
    <property type="match status" value="1"/>
</dbReference>
<dbReference type="InterPro" id="IPR028989">
    <property type="entry name" value="RimP_N"/>
</dbReference>
<dbReference type="PANTHER" id="PTHR33867:SF1">
    <property type="entry name" value="RIBOSOME MATURATION FACTOR RIMP"/>
    <property type="match status" value="1"/>
</dbReference>
<comment type="caution">
    <text evidence="6">The sequence shown here is derived from an EMBL/GenBank/DDBJ whole genome shotgun (WGS) entry which is preliminary data.</text>
</comment>
<sequence>MASGCRRARTRVILATREVDGTGGIAVLIAGDPATRTPGGRVPAVACPRQSLPWVPQLEGPGPVHTKEAVMVAAASAAGSTQRVRQVLDPVVAASGLVLEDVRVRRSGGRQVVEVLVGPDEHDERDVDLDRVAEVTRAVSDALDASDPVAGEYTLEVGSRGADSPLTARRHFVHAVGRSVRVRRRDGEVLTGRLTDVQDDDALVVVPVTPGLKGRPPRIGAPLTIALDDVADARVEVDLSGLGPDDDGADDAGRES</sequence>
<dbReference type="GO" id="GO:0005829">
    <property type="term" value="C:cytosol"/>
    <property type="evidence" value="ECO:0007669"/>
    <property type="project" value="TreeGrafter"/>
</dbReference>
<keyword evidence="2 3" id="KW-0690">Ribosome biogenesis</keyword>
<feature type="domain" description="Ribosome maturation factor RimP N-terminal" evidence="4">
    <location>
        <begin position="88"/>
        <end position="163"/>
    </location>
</feature>
<dbReference type="InterPro" id="IPR028998">
    <property type="entry name" value="RimP_C"/>
</dbReference>
<evidence type="ECO:0000259" key="5">
    <source>
        <dbReference type="Pfam" id="PF17384"/>
    </source>
</evidence>
<comment type="function">
    <text evidence="3">Required for maturation of 30S ribosomal subunits.</text>
</comment>
<gene>
    <name evidence="3" type="primary">rimP</name>
    <name evidence="6" type="ORF">CUD01_04670</name>
</gene>
<dbReference type="HAMAP" id="MF_01077">
    <property type="entry name" value="RimP"/>
    <property type="match status" value="1"/>
</dbReference>
<dbReference type="GO" id="GO:0000028">
    <property type="term" value="P:ribosomal small subunit assembly"/>
    <property type="evidence" value="ECO:0007669"/>
    <property type="project" value="TreeGrafter"/>
</dbReference>
<evidence type="ECO:0000256" key="1">
    <source>
        <dbReference type="ARBA" id="ARBA00022490"/>
    </source>
</evidence>
<dbReference type="Pfam" id="PF02576">
    <property type="entry name" value="RimP_N"/>
    <property type="match status" value="1"/>
</dbReference>
<dbReference type="AlphaFoldDB" id="A0A4Y3K7M8"/>
<dbReference type="SUPFAM" id="SSF75420">
    <property type="entry name" value="YhbC-like, N-terminal domain"/>
    <property type="match status" value="1"/>
</dbReference>
<name>A0A4Y3K7M8_CELUD</name>
<protein>
    <recommendedName>
        <fullName evidence="3">Ribosome maturation factor RimP</fullName>
    </recommendedName>
</protein>
<dbReference type="GO" id="GO:0006412">
    <property type="term" value="P:translation"/>
    <property type="evidence" value="ECO:0007669"/>
    <property type="project" value="TreeGrafter"/>
</dbReference>
<reference evidence="6 7" key="1">
    <citation type="submission" date="2019-06" db="EMBL/GenBank/DDBJ databases">
        <title>Whole genome shotgun sequence of Cellulomonas uda NBRC 3747.</title>
        <authorList>
            <person name="Hosoyama A."/>
            <person name="Uohara A."/>
            <person name="Ohji S."/>
            <person name="Ichikawa N."/>
        </authorList>
    </citation>
    <scope>NUCLEOTIDE SEQUENCE [LARGE SCALE GENOMIC DNA]</scope>
    <source>
        <strain evidence="6 7">NBRC 3747</strain>
    </source>
</reference>
<dbReference type="Gene3D" id="3.30.300.70">
    <property type="entry name" value="RimP-like superfamily, N-terminal"/>
    <property type="match status" value="1"/>
</dbReference>
<organism evidence="6 7">
    <name type="scientific">Cellulomonas uda</name>
    <dbReference type="NCBI Taxonomy" id="1714"/>
    <lineage>
        <taxon>Bacteria</taxon>
        <taxon>Bacillati</taxon>
        <taxon>Actinomycetota</taxon>
        <taxon>Actinomycetes</taxon>
        <taxon>Micrococcales</taxon>
        <taxon>Cellulomonadaceae</taxon>
        <taxon>Cellulomonas</taxon>
    </lineage>
</organism>
<dbReference type="Proteomes" id="UP000315842">
    <property type="component" value="Unassembled WGS sequence"/>
</dbReference>
<evidence type="ECO:0000259" key="4">
    <source>
        <dbReference type="Pfam" id="PF02576"/>
    </source>
</evidence>
<comment type="similarity">
    <text evidence="3">Belongs to the RimP family.</text>
</comment>